<dbReference type="AlphaFoldDB" id="A0A8C1ZC41"/>
<dbReference type="InterPro" id="IPR052789">
    <property type="entry name" value="SSUH2_homolog"/>
</dbReference>
<evidence type="ECO:0000256" key="1">
    <source>
        <dbReference type="SAM" id="MobiDB-lite"/>
    </source>
</evidence>
<dbReference type="PANTHER" id="PTHR48465:SF1">
    <property type="entry name" value="PROTEIN SSUH2 HOMOLOG"/>
    <property type="match status" value="1"/>
</dbReference>
<feature type="chain" id="PRO_5044677359" description="Protein SSUH2 homolog" evidence="2">
    <location>
        <begin position="19"/>
        <end position="415"/>
    </location>
</feature>
<dbReference type="Proteomes" id="UP000694700">
    <property type="component" value="Unplaced"/>
</dbReference>
<keyword evidence="2" id="KW-0732">Signal</keyword>
<dbReference type="PANTHER" id="PTHR48465">
    <property type="entry name" value="PROTEIN SSUH2 HOMOLOG"/>
    <property type="match status" value="1"/>
</dbReference>
<dbReference type="Proteomes" id="UP000694701">
    <property type="component" value="Unplaced"/>
</dbReference>
<reference evidence="3" key="1">
    <citation type="submission" date="2025-05" db="UniProtKB">
        <authorList>
            <consortium name="Ensembl"/>
        </authorList>
    </citation>
    <scope>IDENTIFICATION</scope>
</reference>
<name>A0A8C1ZC41_CYPCA</name>
<feature type="region of interest" description="Disordered" evidence="1">
    <location>
        <begin position="51"/>
        <end position="79"/>
    </location>
</feature>
<dbReference type="Ensembl" id="ENSCCRT00015070973.1">
    <property type="protein sequence ID" value="ENSCCRP00015068751.1"/>
    <property type="gene ID" value="ENSCCRG00015027922.1"/>
</dbReference>
<evidence type="ECO:0008006" key="5">
    <source>
        <dbReference type="Google" id="ProtNLM"/>
    </source>
</evidence>
<sequence>MKHLSVSFFLSFFLIADRDCGLFSASWCNNLITISIVLFFCNSDQDEAHPGPSCPAGSYADPNTVPNDGATAPPADAMPVVPGYESLGPNVIPPSDFGAAQPQAPSRAPERRFDIPAITEELAHEAFIKYASSKCCYSSKPAKEMVFTDLQSLNTYRYRLETFTESRTTEWDSEPYNGQVVDGFGVAPAPWSIPVPIPSLFQDCKKSVRVPHTSTVKGCHSCLNLGRSACSRCVNSGRTRCGSCSGMGRTSADQRCNMCQGSGMIRCHSCGGAGSITCKTCKGQGKLLCFIRLKITWKNNIYVAVIDKGSGFPVELLDQITGEKLLTDMAPVVYPVVTFPDSSVNATSESAVKEHLAQFATTCRILQQRQTIELIPITRVHYAWNEKTHIYFVYGTEHKVYTKDYPAKCCCCSIL</sequence>
<evidence type="ECO:0000313" key="4">
    <source>
        <dbReference type="Proteomes" id="UP000694700"/>
    </source>
</evidence>
<proteinExistence type="predicted"/>
<feature type="signal peptide" evidence="2">
    <location>
        <begin position="1"/>
        <end position="18"/>
    </location>
</feature>
<evidence type="ECO:0000256" key="2">
    <source>
        <dbReference type="SAM" id="SignalP"/>
    </source>
</evidence>
<dbReference type="Ensembl" id="ENSCCRT00020035175.1">
    <property type="protein sequence ID" value="ENSCCRP00020032163.1"/>
    <property type="gene ID" value="ENSCCRG00020014542.1"/>
</dbReference>
<protein>
    <recommendedName>
        <fullName evidence="5">Protein SSUH2 homolog</fullName>
    </recommendedName>
</protein>
<evidence type="ECO:0000313" key="3">
    <source>
        <dbReference type="Ensembl" id="ENSCCRP00015068751.1"/>
    </source>
</evidence>
<organism evidence="3 4">
    <name type="scientific">Cyprinus carpio</name>
    <name type="common">Common carp</name>
    <dbReference type="NCBI Taxonomy" id="7962"/>
    <lineage>
        <taxon>Eukaryota</taxon>
        <taxon>Metazoa</taxon>
        <taxon>Chordata</taxon>
        <taxon>Craniata</taxon>
        <taxon>Vertebrata</taxon>
        <taxon>Euteleostomi</taxon>
        <taxon>Actinopterygii</taxon>
        <taxon>Neopterygii</taxon>
        <taxon>Teleostei</taxon>
        <taxon>Ostariophysi</taxon>
        <taxon>Cypriniformes</taxon>
        <taxon>Cyprinidae</taxon>
        <taxon>Cyprininae</taxon>
        <taxon>Cyprinus</taxon>
    </lineage>
</organism>
<accession>A0A8C1ZC41</accession>